<organism evidence="13 14">
    <name type="scientific">Pontibacterium sinense</name>
    <dbReference type="NCBI Taxonomy" id="2781979"/>
    <lineage>
        <taxon>Bacteria</taxon>
        <taxon>Pseudomonadati</taxon>
        <taxon>Pseudomonadota</taxon>
        <taxon>Gammaproteobacteria</taxon>
        <taxon>Oceanospirillales</taxon>
        <taxon>Oceanospirillaceae</taxon>
        <taxon>Pontibacterium</taxon>
    </lineage>
</organism>
<dbReference type="Gene3D" id="2.170.130.10">
    <property type="entry name" value="TonB-dependent receptor, plug domain"/>
    <property type="match status" value="1"/>
</dbReference>
<gene>
    <name evidence="13" type="ORF">IOQ59_20685</name>
</gene>
<dbReference type="SUPFAM" id="SSF56935">
    <property type="entry name" value="Porins"/>
    <property type="match status" value="1"/>
</dbReference>
<accession>A0A8J7FNP8</accession>
<evidence type="ECO:0000259" key="11">
    <source>
        <dbReference type="Pfam" id="PF00593"/>
    </source>
</evidence>
<dbReference type="GO" id="GO:0044718">
    <property type="term" value="P:siderophore transmembrane transport"/>
    <property type="evidence" value="ECO:0007669"/>
    <property type="project" value="TreeGrafter"/>
</dbReference>
<keyword evidence="5 9" id="KW-0798">TonB box</keyword>
<keyword evidence="6 8" id="KW-0472">Membrane</keyword>
<comment type="similarity">
    <text evidence="8 9">Belongs to the TonB-dependent receptor family.</text>
</comment>
<evidence type="ECO:0000259" key="12">
    <source>
        <dbReference type="Pfam" id="PF07715"/>
    </source>
</evidence>
<protein>
    <submittedName>
        <fullName evidence="13">TonB-dependent copper receptor</fullName>
    </submittedName>
</protein>
<sequence length="667" mass="73045">MKKQALTAAITLAVSAMAQATESDGNLTIEINRGLPQLETTVRESTTGVQASPVSDGGELLKSLTGVSGIRMGGRAIDPVIRGQKETQLNILLDGGYIHGGCPNRMDPPTAYTSVDSYDRVTVIKGNRTVVYGGGGSGGTVLFERDWPMIDDKGYSVDLSGSYEGNGDKWEMGADAAVGGDDGYVRFIAHKSQAEDYDDGRGNSVDAEYESESNAILAGIRLGDYTTLQASFEKSAEEDVEFPGALMNSPFADSESTRLKLEHQFQSGAVQQMKIDLYQSDVIHLMENAMMTSPSSSDTEGLRVVFDADAADIDWTFGVDMQNNDRNAQANMVSNGSAVFSQWPGVSIDQTGLFVEGEKALSEDDVLKAGLRYDRVEASASRANEAFGMMGVNRPTNLYNAKYGSTDTDSTEDNIGGLISWTHRIDQQYSIETTLSRSVRTADATERYIAKANMMGMGSKWVGNPQLDPEKHHQIEVALASDMDDLNWMLTGWYNQVDDYILRQRVGGDDIYRNIDAELYGVEFEVRYRVNSNLILGSSLAWLQGNNEDDGTDLSRISPLELTNTLDYVQENWKAGVEWKLVDAQNDVCLSSSSCGGQDVRQTPGYGLINLHGEYSLPMGMTVAMGVDNLFDKFYTLHESRDYLLDTDPVQVAEPGRNVWMRISGSF</sequence>
<dbReference type="RefSeq" id="WP_193955381.1">
    <property type="nucleotide sequence ID" value="NZ_JADEYS010000033.1"/>
</dbReference>
<name>A0A8J7FNP8_9GAMM</name>
<dbReference type="InterPro" id="IPR039426">
    <property type="entry name" value="TonB-dep_rcpt-like"/>
</dbReference>
<comment type="caution">
    <text evidence="13">The sequence shown here is derived from an EMBL/GenBank/DDBJ whole genome shotgun (WGS) entry which is preliminary data.</text>
</comment>
<keyword evidence="2 8" id="KW-0813">Transport</keyword>
<dbReference type="InterPro" id="IPR012910">
    <property type="entry name" value="Plug_dom"/>
</dbReference>
<evidence type="ECO:0000256" key="4">
    <source>
        <dbReference type="ARBA" id="ARBA00022692"/>
    </source>
</evidence>
<dbReference type="AlphaFoldDB" id="A0A8J7FNP8"/>
<evidence type="ECO:0000256" key="3">
    <source>
        <dbReference type="ARBA" id="ARBA00022452"/>
    </source>
</evidence>
<reference evidence="13" key="1">
    <citation type="submission" date="2020-10" db="EMBL/GenBank/DDBJ databases">
        <title>Bacterium isolated from coastal waters sediment.</title>
        <authorList>
            <person name="Chen R.-J."/>
            <person name="Lu D.-C."/>
            <person name="Zhu K.-L."/>
            <person name="Du Z.-J."/>
        </authorList>
    </citation>
    <scope>NUCLEOTIDE SEQUENCE</scope>
    <source>
        <strain evidence="13">N1Y112</strain>
    </source>
</reference>
<keyword evidence="10" id="KW-0732">Signal</keyword>
<dbReference type="InterPro" id="IPR037066">
    <property type="entry name" value="Plug_dom_sf"/>
</dbReference>
<keyword evidence="3 8" id="KW-1134">Transmembrane beta strand</keyword>
<evidence type="ECO:0000313" key="13">
    <source>
        <dbReference type="EMBL" id="MBE9399688.1"/>
    </source>
</evidence>
<evidence type="ECO:0000256" key="8">
    <source>
        <dbReference type="PROSITE-ProRule" id="PRU01360"/>
    </source>
</evidence>
<evidence type="ECO:0000256" key="7">
    <source>
        <dbReference type="ARBA" id="ARBA00023237"/>
    </source>
</evidence>
<keyword evidence="4 8" id="KW-0812">Transmembrane</keyword>
<keyword evidence="7 8" id="KW-0998">Cell outer membrane</keyword>
<dbReference type="InterPro" id="IPR000531">
    <property type="entry name" value="Beta-barrel_TonB"/>
</dbReference>
<evidence type="ECO:0000256" key="10">
    <source>
        <dbReference type="SAM" id="SignalP"/>
    </source>
</evidence>
<dbReference type="Pfam" id="PF00593">
    <property type="entry name" value="TonB_dep_Rec_b-barrel"/>
    <property type="match status" value="1"/>
</dbReference>
<dbReference type="GO" id="GO:0015344">
    <property type="term" value="F:siderophore uptake transmembrane transporter activity"/>
    <property type="evidence" value="ECO:0007669"/>
    <property type="project" value="TreeGrafter"/>
</dbReference>
<dbReference type="GO" id="GO:0009279">
    <property type="term" value="C:cell outer membrane"/>
    <property type="evidence" value="ECO:0007669"/>
    <property type="project" value="UniProtKB-SubCell"/>
</dbReference>
<evidence type="ECO:0000256" key="9">
    <source>
        <dbReference type="RuleBase" id="RU003357"/>
    </source>
</evidence>
<dbReference type="PANTHER" id="PTHR30069">
    <property type="entry name" value="TONB-DEPENDENT OUTER MEMBRANE RECEPTOR"/>
    <property type="match status" value="1"/>
</dbReference>
<keyword evidence="13" id="KW-0675">Receptor</keyword>
<dbReference type="PROSITE" id="PS52016">
    <property type="entry name" value="TONB_DEPENDENT_REC_3"/>
    <property type="match status" value="1"/>
</dbReference>
<evidence type="ECO:0000256" key="5">
    <source>
        <dbReference type="ARBA" id="ARBA00023077"/>
    </source>
</evidence>
<feature type="domain" description="TonB-dependent receptor-like beta-barrel" evidence="11">
    <location>
        <begin position="195"/>
        <end position="630"/>
    </location>
</feature>
<comment type="subcellular location">
    <subcellularLocation>
        <location evidence="1 8">Cell outer membrane</location>
        <topology evidence="1 8">Multi-pass membrane protein</topology>
    </subcellularLocation>
</comment>
<dbReference type="InterPro" id="IPR010100">
    <property type="entry name" value="TonB-dep_Cu_rcpt"/>
</dbReference>
<feature type="domain" description="TonB-dependent receptor plug" evidence="12">
    <location>
        <begin position="49"/>
        <end position="140"/>
    </location>
</feature>
<dbReference type="EMBL" id="JADEYS010000033">
    <property type="protein sequence ID" value="MBE9399688.1"/>
    <property type="molecule type" value="Genomic_DNA"/>
</dbReference>
<dbReference type="NCBIfam" id="TIGR01778">
    <property type="entry name" value="TonB-copper"/>
    <property type="match status" value="1"/>
</dbReference>
<keyword evidence="14" id="KW-1185">Reference proteome</keyword>
<proteinExistence type="inferred from homology"/>
<dbReference type="Proteomes" id="UP000640333">
    <property type="component" value="Unassembled WGS sequence"/>
</dbReference>
<feature type="signal peptide" evidence="10">
    <location>
        <begin position="1"/>
        <end position="20"/>
    </location>
</feature>
<feature type="chain" id="PRO_5035255855" evidence="10">
    <location>
        <begin position="21"/>
        <end position="667"/>
    </location>
</feature>
<evidence type="ECO:0000256" key="6">
    <source>
        <dbReference type="ARBA" id="ARBA00023136"/>
    </source>
</evidence>
<dbReference type="Pfam" id="PF07715">
    <property type="entry name" value="Plug"/>
    <property type="match status" value="1"/>
</dbReference>
<dbReference type="Gene3D" id="2.40.170.20">
    <property type="entry name" value="TonB-dependent receptor, beta-barrel domain"/>
    <property type="match status" value="1"/>
</dbReference>
<dbReference type="InterPro" id="IPR036942">
    <property type="entry name" value="Beta-barrel_TonB_sf"/>
</dbReference>
<evidence type="ECO:0000313" key="14">
    <source>
        <dbReference type="Proteomes" id="UP000640333"/>
    </source>
</evidence>
<evidence type="ECO:0000256" key="2">
    <source>
        <dbReference type="ARBA" id="ARBA00022448"/>
    </source>
</evidence>
<evidence type="ECO:0000256" key="1">
    <source>
        <dbReference type="ARBA" id="ARBA00004571"/>
    </source>
</evidence>
<dbReference type="PANTHER" id="PTHR30069:SF49">
    <property type="entry name" value="OUTER MEMBRANE PROTEIN C"/>
    <property type="match status" value="1"/>
</dbReference>